<feature type="domain" description="Transcription regulator PadR N-terminal" evidence="2">
    <location>
        <begin position="34"/>
        <end position="105"/>
    </location>
</feature>
<evidence type="ECO:0000313" key="4">
    <source>
        <dbReference type="Proteomes" id="UP001208689"/>
    </source>
</evidence>
<accession>A0ABY6HPZ5</accession>
<organism evidence="3 4">
    <name type="scientific">Candidatus Lokiarchaeum ossiferum</name>
    <dbReference type="NCBI Taxonomy" id="2951803"/>
    <lineage>
        <taxon>Archaea</taxon>
        <taxon>Promethearchaeati</taxon>
        <taxon>Promethearchaeota</taxon>
        <taxon>Promethearchaeia</taxon>
        <taxon>Promethearchaeales</taxon>
        <taxon>Promethearchaeaceae</taxon>
        <taxon>Candidatus Lokiarchaeum</taxon>
    </lineage>
</organism>
<evidence type="ECO:0000313" key="3">
    <source>
        <dbReference type="EMBL" id="UYP45501.1"/>
    </source>
</evidence>
<name>A0ABY6HPZ5_9ARCH</name>
<dbReference type="SUPFAM" id="SSF46785">
    <property type="entry name" value="Winged helix' DNA-binding domain"/>
    <property type="match status" value="1"/>
</dbReference>
<dbReference type="PANTHER" id="PTHR43252">
    <property type="entry name" value="TRANSCRIPTIONAL REGULATOR YQJI"/>
    <property type="match status" value="1"/>
</dbReference>
<protein>
    <recommendedName>
        <fullName evidence="2">Transcription regulator PadR N-terminal domain-containing protein</fullName>
    </recommendedName>
</protein>
<keyword evidence="1" id="KW-0812">Transmembrane</keyword>
<keyword evidence="1" id="KW-1133">Transmembrane helix</keyword>
<evidence type="ECO:0000259" key="2">
    <source>
        <dbReference type="Pfam" id="PF03551"/>
    </source>
</evidence>
<dbReference type="Proteomes" id="UP001208689">
    <property type="component" value="Chromosome"/>
</dbReference>
<reference evidence="3" key="1">
    <citation type="submission" date="2022-09" db="EMBL/GenBank/DDBJ databases">
        <title>Actin cytoskeleton and complex cell architecture in an #Asgard archaeon.</title>
        <authorList>
            <person name="Ponce Toledo R.I."/>
            <person name="Schleper C."/>
            <person name="Rodrigues Oliveira T."/>
            <person name="Wollweber F."/>
            <person name="Xu J."/>
            <person name="Rittmann S."/>
            <person name="Klingl A."/>
            <person name="Pilhofer M."/>
        </authorList>
    </citation>
    <scope>NUCLEOTIDE SEQUENCE</scope>
    <source>
        <strain evidence="3">B-35</strain>
    </source>
</reference>
<dbReference type="Gene3D" id="1.10.10.10">
    <property type="entry name" value="Winged helix-like DNA-binding domain superfamily/Winged helix DNA-binding domain"/>
    <property type="match status" value="1"/>
</dbReference>
<keyword evidence="1" id="KW-0472">Membrane</keyword>
<evidence type="ECO:0000256" key="1">
    <source>
        <dbReference type="SAM" id="Phobius"/>
    </source>
</evidence>
<proteinExistence type="predicted"/>
<dbReference type="InterPro" id="IPR036388">
    <property type="entry name" value="WH-like_DNA-bd_sf"/>
</dbReference>
<feature type="transmembrane region" description="Helical" evidence="1">
    <location>
        <begin position="16"/>
        <end position="38"/>
    </location>
</feature>
<dbReference type="PANTHER" id="PTHR43252:SF2">
    <property type="entry name" value="TRANSCRIPTION REGULATOR, PADR-LIKE FAMILY"/>
    <property type="match status" value="1"/>
</dbReference>
<dbReference type="InterPro" id="IPR005149">
    <property type="entry name" value="Tscrpt_reg_PadR_N"/>
</dbReference>
<dbReference type="InterPro" id="IPR036390">
    <property type="entry name" value="WH_DNA-bd_sf"/>
</dbReference>
<sequence>MDATLQYEKSFISQKFYIFVLPLFSKKGLLNSLILFILRHKGPSHGYALSQCLEEKFGWKTSQTSIYNTLKDMESNNLVSCEEQIKNGRNQKIYSISDTGLQFMRKTKNQQKHEFKKTISKLLVLTQQYGENEFDVESNMLEDLMLKLRQINDHSLTLMSNAPIETQEILLGTINSLEELANQNDIKLS</sequence>
<dbReference type="Pfam" id="PF03551">
    <property type="entry name" value="PadR"/>
    <property type="match status" value="1"/>
</dbReference>
<dbReference type="EMBL" id="CP104013">
    <property type="protein sequence ID" value="UYP45501.1"/>
    <property type="molecule type" value="Genomic_DNA"/>
</dbReference>
<keyword evidence="4" id="KW-1185">Reference proteome</keyword>
<gene>
    <name evidence="3" type="ORF">NEF87_001786</name>
</gene>